<dbReference type="Gene3D" id="2.60.40.1940">
    <property type="match status" value="1"/>
</dbReference>
<dbReference type="InterPro" id="IPR050473">
    <property type="entry name" value="A2M/Complement_sys"/>
</dbReference>
<keyword evidence="4" id="KW-0325">Glycoprotein</keyword>
<feature type="domain" description="Macroglobulin" evidence="9">
    <location>
        <begin position="204"/>
        <end position="279"/>
    </location>
</feature>
<keyword evidence="11" id="KW-1185">Reference proteome</keyword>
<dbReference type="AlphaFoldDB" id="A0A1J1HNG8"/>
<evidence type="ECO:0000256" key="1">
    <source>
        <dbReference type="ARBA" id="ARBA00022729"/>
    </source>
</evidence>
<dbReference type="OrthoDB" id="9998011at2759"/>
<evidence type="ECO:0000259" key="8">
    <source>
        <dbReference type="Pfam" id="PF01835"/>
    </source>
</evidence>
<dbReference type="InterPro" id="IPR002890">
    <property type="entry name" value="MG2"/>
</dbReference>
<dbReference type="PANTHER" id="PTHR11412:SF136">
    <property type="entry name" value="CD109 ANTIGEN"/>
    <property type="match status" value="1"/>
</dbReference>
<dbReference type="PANTHER" id="PTHR11412">
    <property type="entry name" value="MACROGLOBULIN / COMPLEMENT"/>
    <property type="match status" value="1"/>
</dbReference>
<reference evidence="10 11" key="1">
    <citation type="submission" date="2015-04" db="EMBL/GenBank/DDBJ databases">
        <authorList>
            <person name="Syromyatnikov M.Y."/>
            <person name="Popov V.N."/>
        </authorList>
    </citation>
    <scope>NUCLEOTIDE SEQUENCE [LARGE SCALE GENOMIC DNA]</scope>
</reference>
<feature type="domain" description="Macroglobulin" evidence="8">
    <location>
        <begin position="108"/>
        <end position="202"/>
    </location>
</feature>
<accession>A0A1J1HNG8</accession>
<evidence type="ECO:0000256" key="2">
    <source>
        <dbReference type="ARBA" id="ARBA00022859"/>
    </source>
</evidence>
<evidence type="ECO:0000313" key="11">
    <source>
        <dbReference type="Proteomes" id="UP000183832"/>
    </source>
</evidence>
<keyword evidence="2" id="KW-0391">Immunity</keyword>
<evidence type="ECO:0000256" key="3">
    <source>
        <dbReference type="ARBA" id="ARBA00022966"/>
    </source>
</evidence>
<dbReference type="GO" id="GO:0004866">
    <property type="term" value="F:endopeptidase inhibitor activity"/>
    <property type="evidence" value="ECO:0007669"/>
    <property type="project" value="InterPro"/>
</dbReference>
<evidence type="ECO:0000256" key="6">
    <source>
        <dbReference type="ARBA" id="ARBA00063781"/>
    </source>
</evidence>
<keyword evidence="1" id="KW-0732">Signal</keyword>
<dbReference type="InterPro" id="IPR041555">
    <property type="entry name" value="MG3"/>
</dbReference>
<sequence>MVTKVFSVIGPKVLRSGHPYEFSIVSSGIKNAVIVNVKLSGIDINGNYVEQNIIGVNLKSGALKNLKFNTENLRDGSYKLNVGAADRKTGETYFSNRQLTFLKKSHSVLLLTDKSIYRPGDVVNFRVFSIDSEARPSDLVGAVVTIKDSEDNDIRTYANVTFDNGMYQGSLALSQMPNLGTWTISLEDTSEEGETYRKTFEVEKYVLPVVAVNIIHPESVGIPEQKFPVTISPEYTFGGAVKGRANVKFFNSYYYSNDNQALYTKQFDIDNSSVTFEVDIQKHLNIRYGRRVAIEVSFTDDLSGKTVVATSIMQINRYSYRLEVIGDYYYQKSAMNTYTVSVRSFNSETPPPQGSKVSVSIEGYCAWRDSNCVRETFMEKQYELNSDGTVVIQFFAPPQFSYIYIRVRIPNDASSSKYIRPGSSVSIPRWRISSLTKKYENF</sequence>
<dbReference type="Pfam" id="PF01835">
    <property type="entry name" value="MG2"/>
    <property type="match status" value="1"/>
</dbReference>
<dbReference type="STRING" id="568069.A0A1J1HNG8"/>
<dbReference type="Gene3D" id="2.60.40.1930">
    <property type="match status" value="1"/>
</dbReference>
<dbReference type="Gene3D" id="2.60.40.2950">
    <property type="match status" value="1"/>
</dbReference>
<gene>
    <name evidence="10" type="ORF">CLUMA_CG003234</name>
</gene>
<organism evidence="10 11">
    <name type="scientific">Clunio marinus</name>
    <dbReference type="NCBI Taxonomy" id="568069"/>
    <lineage>
        <taxon>Eukaryota</taxon>
        <taxon>Metazoa</taxon>
        <taxon>Ecdysozoa</taxon>
        <taxon>Arthropoda</taxon>
        <taxon>Hexapoda</taxon>
        <taxon>Insecta</taxon>
        <taxon>Pterygota</taxon>
        <taxon>Neoptera</taxon>
        <taxon>Endopterygota</taxon>
        <taxon>Diptera</taxon>
        <taxon>Nematocera</taxon>
        <taxon>Chironomoidea</taxon>
        <taxon>Chironomidae</taxon>
        <taxon>Clunio</taxon>
    </lineage>
</organism>
<dbReference type="FunFam" id="2.60.40.1930:FF:000001">
    <property type="entry name" value="CD109 isoform 3"/>
    <property type="match status" value="1"/>
</dbReference>
<dbReference type="EMBL" id="CVRI01000012">
    <property type="protein sequence ID" value="CRK89499.1"/>
    <property type="molecule type" value="Genomic_DNA"/>
</dbReference>
<protein>
    <recommendedName>
        <fullName evidence="7">TEP1-F</fullName>
    </recommendedName>
</protein>
<dbReference type="GO" id="GO:0002376">
    <property type="term" value="P:immune system process"/>
    <property type="evidence" value="ECO:0007669"/>
    <property type="project" value="UniProtKB-KW"/>
</dbReference>
<dbReference type="GO" id="GO:0005615">
    <property type="term" value="C:extracellular space"/>
    <property type="evidence" value="ECO:0007669"/>
    <property type="project" value="UniProtKB-ARBA"/>
</dbReference>
<evidence type="ECO:0000259" key="9">
    <source>
        <dbReference type="Pfam" id="PF17791"/>
    </source>
</evidence>
<name>A0A1J1HNG8_9DIPT</name>
<evidence type="ECO:0000313" key="10">
    <source>
        <dbReference type="EMBL" id="CRK89499.1"/>
    </source>
</evidence>
<dbReference type="Proteomes" id="UP000183832">
    <property type="component" value="Unassembled WGS sequence"/>
</dbReference>
<evidence type="ECO:0000256" key="7">
    <source>
        <dbReference type="ARBA" id="ARBA00078071"/>
    </source>
</evidence>
<comment type="function">
    <text evidence="5">Binds covalently through a thioester bond to the pathogen surface resulting in pathogen clearance.</text>
</comment>
<comment type="subunit">
    <text evidence="6">Heterodimer of a TEP1-N chain and an TEP1-C chain non-covalently linked. Forms a complex composed of TEP1-N and TEP1-C heterodimer, LRIM1 and APL1C; the interaction stabilizes TEP1-N and TEP1-C heterodimer, prevents its binding to tissues while circulating in the hemolymph and protects the thioester bond from hydrolysis. Mature TEP1 and to a lesser extent full-length TEP1 interact with SPCLIP1; the interaction is induced by microbial infection.</text>
</comment>
<dbReference type="Pfam" id="PF17791">
    <property type="entry name" value="MG3"/>
    <property type="match status" value="1"/>
</dbReference>
<evidence type="ECO:0000256" key="5">
    <source>
        <dbReference type="ARBA" id="ARBA00057615"/>
    </source>
</evidence>
<evidence type="ECO:0000256" key="4">
    <source>
        <dbReference type="ARBA" id="ARBA00023180"/>
    </source>
</evidence>
<keyword evidence="3" id="KW-0882">Thioester bond</keyword>
<proteinExistence type="predicted"/>